<dbReference type="InterPro" id="IPR037171">
    <property type="entry name" value="NagB/RpiA_transferase-like"/>
</dbReference>
<evidence type="ECO:0000256" key="5">
    <source>
        <dbReference type="RuleBase" id="RU361279"/>
    </source>
</evidence>
<evidence type="ECO:0000256" key="4">
    <source>
        <dbReference type="PIRSR" id="PIRSR006806-1"/>
    </source>
</evidence>
<evidence type="ECO:0000256" key="2">
    <source>
        <dbReference type="ARBA" id="ARBA00022741"/>
    </source>
</evidence>
<dbReference type="PIRSF" id="PIRSF006806">
    <property type="entry name" value="FTHF_cligase"/>
    <property type="match status" value="1"/>
</dbReference>
<dbReference type="EC" id="6.3.3.2" evidence="5"/>
<feature type="binding site" evidence="4">
    <location>
        <begin position="10"/>
        <end position="14"/>
    </location>
    <ligand>
        <name>ATP</name>
        <dbReference type="ChEBI" id="CHEBI:30616"/>
    </ligand>
</feature>
<dbReference type="SUPFAM" id="SSF100950">
    <property type="entry name" value="NagB/RpiA/CoA transferase-like"/>
    <property type="match status" value="1"/>
</dbReference>
<feature type="binding site" evidence="4">
    <location>
        <begin position="128"/>
        <end position="136"/>
    </location>
    <ligand>
        <name>ATP</name>
        <dbReference type="ChEBI" id="CHEBI:30616"/>
    </ligand>
</feature>
<dbReference type="InterPro" id="IPR024185">
    <property type="entry name" value="FTHF_cligase-like_sf"/>
</dbReference>
<keyword evidence="7" id="KW-1185">Reference proteome</keyword>
<dbReference type="STRING" id="1367847.JCM7686_1367"/>
<keyword evidence="5" id="KW-0479">Metal-binding</keyword>
<dbReference type="PATRIC" id="fig|1367847.3.peg.1338"/>
<dbReference type="Gene3D" id="3.40.50.10420">
    <property type="entry name" value="NagB/RpiA/CoA transferase-like"/>
    <property type="match status" value="1"/>
</dbReference>
<name>S5YAL7_PARAH</name>
<dbReference type="GO" id="GO:0005524">
    <property type="term" value="F:ATP binding"/>
    <property type="evidence" value="ECO:0007669"/>
    <property type="project" value="UniProtKB-KW"/>
</dbReference>
<comment type="similarity">
    <text evidence="1 5">Belongs to the 5-formyltetrahydrofolate cyclo-ligase family.</text>
</comment>
<dbReference type="KEGG" id="pami:JCM7686_1367"/>
<dbReference type="InterPro" id="IPR002698">
    <property type="entry name" value="FTHF_cligase"/>
</dbReference>
<keyword evidence="3 4" id="KW-0067">ATP-binding</keyword>
<sequence>MDLDVSVDLKQELRRQALQARRAGGDAAALTRNLGKVLAPHRGAVVAGYWPIRDEADPRPALEGHDGPLCLPVVLAPATPLLFREWDGTEETLDTGSFGTRHPKPELSEMRPDVVIVPLAGFDRQGNRLGYGGGFYDRTLAELRRSGPVIAIACAFAGQELALIPAEPTDEPLDLIVTDREILVPTRG</sequence>
<comment type="catalytic activity">
    <reaction evidence="5">
        <text>(6S)-5-formyl-5,6,7,8-tetrahydrofolate + ATP = (6R)-5,10-methenyltetrahydrofolate + ADP + phosphate</text>
        <dbReference type="Rhea" id="RHEA:10488"/>
        <dbReference type="ChEBI" id="CHEBI:30616"/>
        <dbReference type="ChEBI" id="CHEBI:43474"/>
        <dbReference type="ChEBI" id="CHEBI:57455"/>
        <dbReference type="ChEBI" id="CHEBI:57457"/>
        <dbReference type="ChEBI" id="CHEBI:456216"/>
        <dbReference type="EC" id="6.3.3.2"/>
    </reaction>
</comment>
<reference evidence="6 7" key="1">
    <citation type="journal article" date="2014" name="BMC Genomics">
        <title>Architecture and functions of a multipartite genome of the methylotrophic bacterium Paracoccus aminophilus JCM 7686, containing primary and secondary chromids.</title>
        <authorList>
            <person name="Dziewit L."/>
            <person name="Czarnecki J."/>
            <person name="Wibberg D."/>
            <person name="Radlinska M."/>
            <person name="Mrozek P."/>
            <person name="Szymczak M."/>
            <person name="Schluter A."/>
            <person name="Puhler A."/>
            <person name="Bartosik D."/>
        </authorList>
    </citation>
    <scope>NUCLEOTIDE SEQUENCE [LARGE SCALE GENOMIC DNA]</scope>
    <source>
        <strain evidence="6">JCM 7686</strain>
    </source>
</reference>
<evidence type="ECO:0000256" key="1">
    <source>
        <dbReference type="ARBA" id="ARBA00010638"/>
    </source>
</evidence>
<organism evidence="6 7">
    <name type="scientific">Paracoccus aminophilus JCM 7686</name>
    <dbReference type="NCBI Taxonomy" id="1367847"/>
    <lineage>
        <taxon>Bacteria</taxon>
        <taxon>Pseudomonadati</taxon>
        <taxon>Pseudomonadota</taxon>
        <taxon>Alphaproteobacteria</taxon>
        <taxon>Rhodobacterales</taxon>
        <taxon>Paracoccaceae</taxon>
        <taxon>Paracoccus</taxon>
    </lineage>
</organism>
<keyword evidence="2 4" id="KW-0547">Nucleotide-binding</keyword>
<dbReference type="AlphaFoldDB" id="S5YAL7"/>
<dbReference type="GO" id="GO:0035999">
    <property type="term" value="P:tetrahydrofolate interconversion"/>
    <property type="evidence" value="ECO:0007669"/>
    <property type="project" value="TreeGrafter"/>
</dbReference>
<feature type="binding site" evidence="4">
    <location>
        <position position="55"/>
    </location>
    <ligand>
        <name>substrate</name>
    </ligand>
</feature>
<comment type="cofactor">
    <cofactor evidence="5">
        <name>Mg(2+)</name>
        <dbReference type="ChEBI" id="CHEBI:18420"/>
    </cofactor>
</comment>
<accession>S5YAL7</accession>
<keyword evidence="6" id="KW-0436">Ligase</keyword>
<keyword evidence="5" id="KW-0460">Magnesium</keyword>
<proteinExistence type="inferred from homology"/>
<dbReference type="GO" id="GO:0030272">
    <property type="term" value="F:5-formyltetrahydrofolate cyclo-ligase activity"/>
    <property type="evidence" value="ECO:0007669"/>
    <property type="project" value="UniProtKB-EC"/>
</dbReference>
<dbReference type="eggNOG" id="COG0212">
    <property type="taxonomic scope" value="Bacteria"/>
</dbReference>
<dbReference type="EMBL" id="CP006650">
    <property type="protein sequence ID" value="AGT08468.1"/>
    <property type="molecule type" value="Genomic_DNA"/>
</dbReference>
<evidence type="ECO:0000313" key="6">
    <source>
        <dbReference type="EMBL" id="AGT08468.1"/>
    </source>
</evidence>
<evidence type="ECO:0000313" key="7">
    <source>
        <dbReference type="Proteomes" id="UP000015480"/>
    </source>
</evidence>
<dbReference type="HOGENOM" id="CLU_066245_0_1_5"/>
<dbReference type="PANTHER" id="PTHR23407">
    <property type="entry name" value="ATPASE INHIBITOR/5-FORMYLTETRAHYDROFOLATE CYCLO-LIGASE"/>
    <property type="match status" value="1"/>
</dbReference>
<evidence type="ECO:0000256" key="3">
    <source>
        <dbReference type="ARBA" id="ARBA00022840"/>
    </source>
</evidence>
<dbReference type="Pfam" id="PF01812">
    <property type="entry name" value="5-FTHF_cyc-lig"/>
    <property type="match status" value="1"/>
</dbReference>
<gene>
    <name evidence="6" type="ORF">JCM7686_1367</name>
</gene>
<dbReference type="GO" id="GO:0009396">
    <property type="term" value="P:folic acid-containing compound biosynthetic process"/>
    <property type="evidence" value="ECO:0007669"/>
    <property type="project" value="TreeGrafter"/>
</dbReference>
<protein>
    <recommendedName>
        <fullName evidence="5">5-formyltetrahydrofolate cyclo-ligase</fullName>
        <ecNumber evidence="5">6.3.3.2</ecNumber>
    </recommendedName>
</protein>
<dbReference type="PANTHER" id="PTHR23407:SF1">
    <property type="entry name" value="5-FORMYLTETRAHYDROFOLATE CYCLO-LIGASE"/>
    <property type="match status" value="1"/>
</dbReference>
<dbReference type="NCBIfam" id="TIGR02727">
    <property type="entry name" value="MTHFS_bact"/>
    <property type="match status" value="1"/>
</dbReference>
<dbReference type="Proteomes" id="UP000015480">
    <property type="component" value="Chromosome"/>
</dbReference>
<dbReference type="GO" id="GO:0046872">
    <property type="term" value="F:metal ion binding"/>
    <property type="evidence" value="ECO:0007669"/>
    <property type="project" value="UniProtKB-KW"/>
</dbReference>